<dbReference type="Proteomes" id="UP001562354">
    <property type="component" value="Unassembled WGS sequence"/>
</dbReference>
<dbReference type="EMBL" id="JBFMKM010000018">
    <property type="protein sequence ID" value="KAL1296585.1"/>
    <property type="molecule type" value="Genomic_DNA"/>
</dbReference>
<dbReference type="GeneID" id="95973785"/>
<feature type="region of interest" description="Disordered" evidence="1">
    <location>
        <begin position="215"/>
        <end position="243"/>
    </location>
</feature>
<evidence type="ECO:0000259" key="2">
    <source>
        <dbReference type="Pfam" id="PF00339"/>
    </source>
</evidence>
<evidence type="ECO:0000256" key="1">
    <source>
        <dbReference type="SAM" id="MobiDB-lite"/>
    </source>
</evidence>
<comment type="caution">
    <text evidence="3">The sequence shown here is derived from an EMBL/GenBank/DDBJ whole genome shotgun (WGS) entry which is preliminary data.</text>
</comment>
<protein>
    <recommendedName>
        <fullName evidence="2">Arrestin-like N-terminal domain-containing protein</fullName>
    </recommendedName>
</protein>
<dbReference type="Gene3D" id="2.60.40.640">
    <property type="match status" value="1"/>
</dbReference>
<dbReference type="CDD" id="cd22952">
    <property type="entry name" value="ART10-like"/>
    <property type="match status" value="1"/>
</dbReference>
<feature type="compositionally biased region" description="Pro residues" evidence="1">
    <location>
        <begin position="420"/>
        <end position="430"/>
    </location>
</feature>
<accession>A0ABR3P2L5</accession>
<dbReference type="InterPro" id="IPR011021">
    <property type="entry name" value="Arrestin-like_N"/>
</dbReference>
<dbReference type="InterPro" id="IPR050357">
    <property type="entry name" value="Arrestin_domain-protein"/>
</dbReference>
<dbReference type="PANTHER" id="PTHR11188:SF166">
    <property type="entry name" value="ARRESTIN (OR S-ANTIGEN), N-TERMINAL DOMAIN PROTEIN (AFU_ORTHOLOGUE AFUA_7G02050)"/>
    <property type="match status" value="1"/>
</dbReference>
<name>A0ABR3P2L5_9PEZI</name>
<organism evidence="3 4">
    <name type="scientific">Neodothiora populina</name>
    <dbReference type="NCBI Taxonomy" id="2781224"/>
    <lineage>
        <taxon>Eukaryota</taxon>
        <taxon>Fungi</taxon>
        <taxon>Dikarya</taxon>
        <taxon>Ascomycota</taxon>
        <taxon>Pezizomycotina</taxon>
        <taxon>Dothideomycetes</taxon>
        <taxon>Dothideomycetidae</taxon>
        <taxon>Dothideales</taxon>
        <taxon>Dothioraceae</taxon>
        <taxon>Neodothiora</taxon>
    </lineage>
</organism>
<dbReference type="InterPro" id="IPR014756">
    <property type="entry name" value="Ig_E-set"/>
</dbReference>
<feature type="compositionally biased region" description="Basic and acidic residues" evidence="1">
    <location>
        <begin position="468"/>
        <end position="487"/>
    </location>
</feature>
<feature type="region of interest" description="Disordered" evidence="1">
    <location>
        <begin position="404"/>
        <end position="504"/>
    </location>
</feature>
<sequence>MLAHIELDQNFSHYTNLDIISGRVVVKTPSSTNISSIVVKLEGESRTRLLPPPNPNGDRQRAQLEFHKILYKIQIVFPPPDVLEEKQSTIIAGKTTFTLPPGQHEYPFRFKFPFNNDCTASSSMNPTVSLFGGLNVDVARIPPKHVKGTLPPTLTGFPGEAEIRYYLKTTVNRPSLFKENARAYVPFNFCPIEPPRPPVTDAQVFARRRHEFFNSHAEKGPSKSRMKSFLGRDKSAQEAAAPKHPSIAIDMRLPEPAILTCARELPLRILIISTNGVKQSMSLQSLQVELISITVVRAHDISRTEQSSTIIASLSNIGTPINFPEGSDEAEIDSRMWHTQVLPNTIPPSFVACNISRSYEIVTRTCIKYESVGSQPQFITADLRLPVQVFSGVTPPKGLLEALNRAQPHARDSKSSERMPPLPTRRPVPKPSTTASQGASHSASHSLGGANGDAPPLYSEAPPSYEDAITHEVAETLEPEHGMRRDYAPPPAAEDPLLGRDEKS</sequence>
<evidence type="ECO:0000313" key="3">
    <source>
        <dbReference type="EMBL" id="KAL1296585.1"/>
    </source>
</evidence>
<feature type="compositionally biased region" description="Low complexity" evidence="1">
    <location>
        <begin position="431"/>
        <end position="448"/>
    </location>
</feature>
<keyword evidence="4" id="KW-1185">Reference proteome</keyword>
<evidence type="ECO:0000313" key="4">
    <source>
        <dbReference type="Proteomes" id="UP001562354"/>
    </source>
</evidence>
<proteinExistence type="predicted"/>
<feature type="domain" description="Arrestin-like N-terminal" evidence="2">
    <location>
        <begin position="4"/>
        <end position="182"/>
    </location>
</feature>
<dbReference type="SUPFAM" id="SSF81296">
    <property type="entry name" value="E set domains"/>
    <property type="match status" value="1"/>
</dbReference>
<dbReference type="Pfam" id="PF00339">
    <property type="entry name" value="Arrestin_N"/>
    <property type="match status" value="1"/>
</dbReference>
<dbReference type="PANTHER" id="PTHR11188">
    <property type="entry name" value="ARRESTIN DOMAIN CONTAINING PROTEIN"/>
    <property type="match status" value="1"/>
</dbReference>
<reference evidence="3 4" key="1">
    <citation type="submission" date="2024-07" db="EMBL/GenBank/DDBJ databases">
        <title>Draft sequence of the Neodothiora populina.</title>
        <authorList>
            <person name="Drown D.D."/>
            <person name="Schuette U.S."/>
            <person name="Buechlein A.B."/>
            <person name="Rusch D.R."/>
            <person name="Winton L.W."/>
            <person name="Adams G.A."/>
        </authorList>
    </citation>
    <scope>NUCLEOTIDE SEQUENCE [LARGE SCALE GENOMIC DNA]</scope>
    <source>
        <strain evidence="3 4">CPC 39397</strain>
    </source>
</reference>
<dbReference type="RefSeq" id="XP_069196267.1">
    <property type="nucleotide sequence ID" value="XM_069348414.1"/>
</dbReference>
<gene>
    <name evidence="3" type="ORF">AAFC00_000082</name>
</gene>
<dbReference type="InterPro" id="IPR014752">
    <property type="entry name" value="Arrestin-like_C"/>
</dbReference>